<evidence type="ECO:0000256" key="1">
    <source>
        <dbReference type="SAM" id="MobiDB-lite"/>
    </source>
</evidence>
<comment type="caution">
    <text evidence="2">The sequence shown here is derived from an EMBL/GenBank/DDBJ whole genome shotgun (WGS) entry which is preliminary data.</text>
</comment>
<name>A0ABQ1WCQ7_9FLAO</name>
<reference evidence="3" key="1">
    <citation type="journal article" date="2019" name="Int. J. Syst. Evol. Microbiol.">
        <title>The Global Catalogue of Microorganisms (GCM) 10K type strain sequencing project: providing services to taxonomists for standard genome sequencing and annotation.</title>
        <authorList>
            <consortium name="The Broad Institute Genomics Platform"/>
            <consortium name="The Broad Institute Genome Sequencing Center for Infectious Disease"/>
            <person name="Wu L."/>
            <person name="Ma J."/>
        </authorList>
    </citation>
    <scope>NUCLEOTIDE SEQUENCE [LARGE SCALE GENOMIC DNA]</scope>
    <source>
        <strain evidence="3">CGMCC 1.15422</strain>
    </source>
</reference>
<accession>A0ABQ1WCQ7</accession>
<keyword evidence="3" id="KW-1185">Reference proteome</keyword>
<dbReference type="Proteomes" id="UP000605733">
    <property type="component" value="Unassembled WGS sequence"/>
</dbReference>
<protein>
    <submittedName>
        <fullName evidence="2">Uncharacterized protein</fullName>
    </submittedName>
</protein>
<feature type="compositionally biased region" description="Basic residues" evidence="1">
    <location>
        <begin position="35"/>
        <end position="51"/>
    </location>
</feature>
<evidence type="ECO:0000313" key="3">
    <source>
        <dbReference type="Proteomes" id="UP000605733"/>
    </source>
</evidence>
<gene>
    <name evidence="2" type="ORF">GCM10011532_04280</name>
</gene>
<feature type="compositionally biased region" description="Basic and acidic residues" evidence="1">
    <location>
        <begin position="12"/>
        <end position="34"/>
    </location>
</feature>
<evidence type="ECO:0000313" key="2">
    <source>
        <dbReference type="EMBL" id="GGG24198.1"/>
    </source>
</evidence>
<proteinExistence type="predicted"/>
<organism evidence="2 3">
    <name type="scientific">Christiangramia forsetii</name>
    <dbReference type="NCBI Taxonomy" id="411153"/>
    <lineage>
        <taxon>Bacteria</taxon>
        <taxon>Pseudomonadati</taxon>
        <taxon>Bacteroidota</taxon>
        <taxon>Flavobacteriia</taxon>
        <taxon>Flavobacteriales</taxon>
        <taxon>Flavobacteriaceae</taxon>
        <taxon>Christiangramia</taxon>
    </lineage>
</organism>
<dbReference type="EMBL" id="BMIX01000001">
    <property type="protein sequence ID" value="GGG24198.1"/>
    <property type="molecule type" value="Genomic_DNA"/>
</dbReference>
<dbReference type="RefSeq" id="WP_011710305.1">
    <property type="nucleotide sequence ID" value="NZ_BMIX01000001.1"/>
</dbReference>
<feature type="region of interest" description="Disordered" evidence="1">
    <location>
        <begin position="1"/>
        <end position="51"/>
    </location>
</feature>
<sequence length="70" mass="8270">MGPSINQLNDFDESKSLEEHFGVDMSEKHGSMHEPKRKLSRKERRAFNKKLKKPKYQNLAKKIIESKNKK</sequence>